<dbReference type="Proteomes" id="UP000649573">
    <property type="component" value="Unassembled WGS sequence"/>
</dbReference>
<dbReference type="Pfam" id="PF19319">
    <property type="entry name" value="DUF5919"/>
    <property type="match status" value="1"/>
</dbReference>
<evidence type="ECO:0000313" key="4">
    <source>
        <dbReference type="Proteomes" id="UP000649573"/>
    </source>
</evidence>
<dbReference type="InterPro" id="IPR045697">
    <property type="entry name" value="DUF5919"/>
</dbReference>
<accession>A0ABQ2VAS7</accession>
<keyword evidence="1" id="KW-0472">Membrane</keyword>
<organism evidence="3 4">
    <name type="scientific">Lentzea flava</name>
    <dbReference type="NCBI Taxonomy" id="103732"/>
    <lineage>
        <taxon>Bacteria</taxon>
        <taxon>Bacillati</taxon>
        <taxon>Actinomycetota</taxon>
        <taxon>Actinomycetes</taxon>
        <taxon>Pseudonocardiales</taxon>
        <taxon>Pseudonocardiaceae</taxon>
        <taxon>Lentzea</taxon>
    </lineage>
</organism>
<evidence type="ECO:0000313" key="3">
    <source>
        <dbReference type="EMBL" id="GGU77323.1"/>
    </source>
</evidence>
<feature type="transmembrane region" description="Helical" evidence="1">
    <location>
        <begin position="17"/>
        <end position="34"/>
    </location>
</feature>
<reference evidence="4" key="1">
    <citation type="journal article" date="2019" name="Int. J. Syst. Evol. Microbiol.">
        <title>The Global Catalogue of Microorganisms (GCM) 10K type strain sequencing project: providing services to taxonomists for standard genome sequencing and annotation.</title>
        <authorList>
            <consortium name="The Broad Institute Genomics Platform"/>
            <consortium name="The Broad Institute Genome Sequencing Center for Infectious Disease"/>
            <person name="Wu L."/>
            <person name="Ma J."/>
        </authorList>
    </citation>
    <scope>NUCLEOTIDE SEQUENCE [LARGE SCALE GENOMIC DNA]</scope>
    <source>
        <strain evidence="4">JCM 3296</strain>
    </source>
</reference>
<protein>
    <recommendedName>
        <fullName evidence="2">DUF5919 domain-containing protein</fullName>
    </recommendedName>
</protein>
<keyword evidence="4" id="KW-1185">Reference proteome</keyword>
<comment type="caution">
    <text evidence="3">The sequence shown here is derived from an EMBL/GenBank/DDBJ whole genome shotgun (WGS) entry which is preliminary data.</text>
</comment>
<gene>
    <name evidence="3" type="ORF">GCM10010178_80580</name>
</gene>
<dbReference type="EMBL" id="BMRE01000063">
    <property type="protein sequence ID" value="GGU77323.1"/>
    <property type="molecule type" value="Genomic_DNA"/>
</dbReference>
<name>A0ABQ2VAS7_9PSEU</name>
<evidence type="ECO:0000256" key="1">
    <source>
        <dbReference type="SAM" id="Phobius"/>
    </source>
</evidence>
<dbReference type="RefSeq" id="WP_189259052.1">
    <property type="nucleotide sequence ID" value="NZ_BMRE01000063.1"/>
</dbReference>
<keyword evidence="1" id="KW-1133">Transmembrane helix</keyword>
<sequence>MSGWIGRARAFVTDDNLDLYLLALVGLVFTVLGITGLSDVTTLASAVLALLAILAFSQIKSRKLTQRINGARSGAVALRGEFPPDLIDRRASASDILLIGLTMTRTVQGMRTDLPTVLKTGGRVRVLVLDPTDERLMVIADRHRAHSQGVEHLRARIRATLDDLTSVRERHGGRLEIRVLSTIPSAGFNCLDVRKPNGVVCVQHYEFHPEGEAAPIMVLSKDDAPWYQRFAAEAERLWESGADWPAKV</sequence>
<proteinExistence type="predicted"/>
<keyword evidence="1" id="KW-0812">Transmembrane</keyword>
<feature type="transmembrane region" description="Helical" evidence="1">
    <location>
        <begin position="40"/>
        <end position="59"/>
    </location>
</feature>
<evidence type="ECO:0000259" key="2">
    <source>
        <dbReference type="Pfam" id="PF19319"/>
    </source>
</evidence>
<feature type="domain" description="DUF5919" evidence="2">
    <location>
        <begin position="112"/>
        <end position="224"/>
    </location>
</feature>